<dbReference type="OrthoDB" id="3973310at2759"/>
<dbReference type="VEuPathDB" id="FungiDB:HGUI_00119"/>
<dbReference type="Proteomes" id="UP000183365">
    <property type="component" value="Unassembled WGS sequence"/>
</dbReference>
<proteinExistence type="predicted"/>
<reference evidence="2" key="1">
    <citation type="submission" date="2016-11" db="EMBL/GenBank/DDBJ databases">
        <authorList>
            <person name="Guldener U."/>
        </authorList>
    </citation>
    <scope>NUCLEOTIDE SEQUENCE [LARGE SCALE GENOMIC DNA]</scope>
</reference>
<sequence length="174" mass="20376">MSNNIINVNYDTFIRNNTIPCNFIDYDNVLNDDNIKTDDQFNHTKLKAFKTVLANEDSAFHNLINKQQSSLNLMEYTTDELLEYKKFLKVENDELTNEYTDLDQEFDKLYMLKELLLDKLIDVSLSDNEYDEDNEDSNKSTLKTLETILVKKLISKLDDNNKDMISLLNSYISS</sequence>
<evidence type="ECO:0000313" key="1">
    <source>
        <dbReference type="EMBL" id="SGZ37919.1"/>
    </source>
</evidence>
<keyword evidence="2" id="KW-1185">Reference proteome</keyword>
<evidence type="ECO:0000313" key="2">
    <source>
        <dbReference type="Proteomes" id="UP000183365"/>
    </source>
</evidence>
<gene>
    <name evidence="1" type="ORF">HGUI_00119</name>
</gene>
<dbReference type="EMBL" id="FQNF01000002">
    <property type="protein sequence ID" value="SGZ37919.1"/>
    <property type="molecule type" value="Genomic_DNA"/>
</dbReference>
<name>A0A1L0CT38_9ASCO</name>
<dbReference type="AlphaFoldDB" id="A0A1L0CT38"/>
<accession>A0A1L0CT38</accession>
<protein>
    <submittedName>
        <fullName evidence="1">Uncharacterized protein</fullName>
    </submittedName>
</protein>
<organism evidence="1 2">
    <name type="scientific">Hanseniaspora guilliermondii</name>
    <dbReference type="NCBI Taxonomy" id="56406"/>
    <lineage>
        <taxon>Eukaryota</taxon>
        <taxon>Fungi</taxon>
        <taxon>Dikarya</taxon>
        <taxon>Ascomycota</taxon>
        <taxon>Saccharomycotina</taxon>
        <taxon>Saccharomycetes</taxon>
        <taxon>Saccharomycodales</taxon>
        <taxon>Saccharomycodaceae</taxon>
        <taxon>Hanseniaspora</taxon>
    </lineage>
</organism>